<accession>A0A4Y2JHJ4</accession>
<dbReference type="AlphaFoldDB" id="A0A4Y2JHJ4"/>
<proteinExistence type="predicted"/>
<gene>
    <name evidence="1" type="ORF">AVEN_200457_1</name>
</gene>
<name>A0A4Y2JHJ4_ARAVE</name>
<organism evidence="1 2">
    <name type="scientific">Araneus ventricosus</name>
    <name type="common">Orbweaver spider</name>
    <name type="synonym">Epeira ventricosa</name>
    <dbReference type="NCBI Taxonomy" id="182803"/>
    <lineage>
        <taxon>Eukaryota</taxon>
        <taxon>Metazoa</taxon>
        <taxon>Ecdysozoa</taxon>
        <taxon>Arthropoda</taxon>
        <taxon>Chelicerata</taxon>
        <taxon>Arachnida</taxon>
        <taxon>Araneae</taxon>
        <taxon>Araneomorphae</taxon>
        <taxon>Entelegynae</taxon>
        <taxon>Araneoidea</taxon>
        <taxon>Araneidae</taxon>
        <taxon>Araneus</taxon>
    </lineage>
</organism>
<comment type="caution">
    <text evidence="1">The sequence shown here is derived from an EMBL/GenBank/DDBJ whole genome shotgun (WGS) entry which is preliminary data.</text>
</comment>
<evidence type="ECO:0000313" key="2">
    <source>
        <dbReference type="Proteomes" id="UP000499080"/>
    </source>
</evidence>
<reference evidence="1 2" key="1">
    <citation type="journal article" date="2019" name="Sci. Rep.">
        <title>Orb-weaving spider Araneus ventricosus genome elucidates the spidroin gene catalogue.</title>
        <authorList>
            <person name="Kono N."/>
            <person name="Nakamura H."/>
            <person name="Ohtoshi R."/>
            <person name="Moran D.A.P."/>
            <person name="Shinohara A."/>
            <person name="Yoshida Y."/>
            <person name="Fujiwara M."/>
            <person name="Mori M."/>
            <person name="Tomita M."/>
            <person name="Arakawa K."/>
        </authorList>
    </citation>
    <scope>NUCLEOTIDE SEQUENCE [LARGE SCALE GENOMIC DNA]</scope>
</reference>
<dbReference type="Proteomes" id="UP000499080">
    <property type="component" value="Unassembled WGS sequence"/>
</dbReference>
<dbReference type="EMBL" id="BGPR01003535">
    <property type="protein sequence ID" value="GBM89394.1"/>
    <property type="molecule type" value="Genomic_DNA"/>
</dbReference>
<sequence length="73" mass="8202">MSTDFPLLPSQGQTDDGKLVITSFWKIVCKKLRRMVDPFQEENVEEKKGGGAKEGRAQIRFFHCPKEDSGDSG</sequence>
<protein>
    <submittedName>
        <fullName evidence="1">Uncharacterized protein</fullName>
    </submittedName>
</protein>
<keyword evidence="2" id="KW-1185">Reference proteome</keyword>
<evidence type="ECO:0000313" key="1">
    <source>
        <dbReference type="EMBL" id="GBM89394.1"/>
    </source>
</evidence>